<dbReference type="Proteomes" id="UP000821837">
    <property type="component" value="Unassembled WGS sequence"/>
</dbReference>
<evidence type="ECO:0000313" key="7">
    <source>
        <dbReference type="EMBL" id="KAH7944375.1"/>
    </source>
</evidence>
<organism evidence="7 8">
    <name type="scientific">Rhipicephalus sanguineus</name>
    <name type="common">Brown dog tick</name>
    <name type="synonym">Ixodes sanguineus</name>
    <dbReference type="NCBI Taxonomy" id="34632"/>
    <lineage>
        <taxon>Eukaryota</taxon>
        <taxon>Metazoa</taxon>
        <taxon>Ecdysozoa</taxon>
        <taxon>Arthropoda</taxon>
        <taxon>Chelicerata</taxon>
        <taxon>Arachnida</taxon>
        <taxon>Acari</taxon>
        <taxon>Parasitiformes</taxon>
        <taxon>Ixodida</taxon>
        <taxon>Ixodoidea</taxon>
        <taxon>Ixodidae</taxon>
        <taxon>Rhipicephalinae</taxon>
        <taxon>Rhipicephalus</taxon>
        <taxon>Rhipicephalus</taxon>
    </lineage>
</organism>
<comment type="caution">
    <text evidence="7">The sequence shown here is derived from an EMBL/GenBank/DDBJ whole genome shotgun (WGS) entry which is preliminary data.</text>
</comment>
<dbReference type="PANTHER" id="PTHR43385">
    <property type="entry name" value="RIBOFLAVIN TRANSPORTER RIBJ"/>
    <property type="match status" value="1"/>
</dbReference>
<name>A0A9D4PLW1_RHISA</name>
<evidence type="ECO:0000256" key="3">
    <source>
        <dbReference type="ARBA" id="ARBA00022692"/>
    </source>
</evidence>
<evidence type="ECO:0008006" key="9">
    <source>
        <dbReference type="Google" id="ProtNLM"/>
    </source>
</evidence>
<dbReference type="VEuPathDB" id="VectorBase:RSAN_035708"/>
<dbReference type="GO" id="GO:0016020">
    <property type="term" value="C:membrane"/>
    <property type="evidence" value="ECO:0007669"/>
    <property type="project" value="UniProtKB-SubCell"/>
</dbReference>
<reference evidence="7" key="1">
    <citation type="journal article" date="2020" name="Cell">
        <title>Large-Scale Comparative Analyses of Tick Genomes Elucidate Their Genetic Diversity and Vector Capacities.</title>
        <authorList>
            <consortium name="Tick Genome and Microbiome Consortium (TIGMIC)"/>
            <person name="Jia N."/>
            <person name="Wang J."/>
            <person name="Shi W."/>
            <person name="Du L."/>
            <person name="Sun Y."/>
            <person name="Zhan W."/>
            <person name="Jiang J.F."/>
            <person name="Wang Q."/>
            <person name="Zhang B."/>
            <person name="Ji P."/>
            <person name="Bell-Sakyi L."/>
            <person name="Cui X.M."/>
            <person name="Yuan T.T."/>
            <person name="Jiang B.G."/>
            <person name="Yang W.F."/>
            <person name="Lam T.T."/>
            <person name="Chang Q.C."/>
            <person name="Ding S.J."/>
            <person name="Wang X.J."/>
            <person name="Zhu J.G."/>
            <person name="Ruan X.D."/>
            <person name="Zhao L."/>
            <person name="Wei J.T."/>
            <person name="Ye R.Z."/>
            <person name="Que T.C."/>
            <person name="Du C.H."/>
            <person name="Zhou Y.H."/>
            <person name="Cheng J.X."/>
            <person name="Dai P.F."/>
            <person name="Guo W.B."/>
            <person name="Han X.H."/>
            <person name="Huang E.J."/>
            <person name="Li L.F."/>
            <person name="Wei W."/>
            <person name="Gao Y.C."/>
            <person name="Liu J.Z."/>
            <person name="Shao H.Z."/>
            <person name="Wang X."/>
            <person name="Wang C.C."/>
            <person name="Yang T.C."/>
            <person name="Huo Q.B."/>
            <person name="Li W."/>
            <person name="Chen H.Y."/>
            <person name="Chen S.E."/>
            <person name="Zhou L.G."/>
            <person name="Ni X.B."/>
            <person name="Tian J.H."/>
            <person name="Sheng Y."/>
            <person name="Liu T."/>
            <person name="Pan Y.S."/>
            <person name="Xia L.Y."/>
            <person name="Li J."/>
            <person name="Zhao F."/>
            <person name="Cao W.C."/>
        </authorList>
    </citation>
    <scope>NUCLEOTIDE SEQUENCE</scope>
    <source>
        <strain evidence="7">Rsan-2018</strain>
    </source>
</reference>
<protein>
    <recommendedName>
        <fullName evidence="9">Monocarboxylate transporter</fullName>
    </recommendedName>
</protein>
<evidence type="ECO:0000256" key="5">
    <source>
        <dbReference type="ARBA" id="ARBA00023136"/>
    </source>
</evidence>
<evidence type="ECO:0000256" key="6">
    <source>
        <dbReference type="SAM" id="Phobius"/>
    </source>
</evidence>
<evidence type="ECO:0000256" key="1">
    <source>
        <dbReference type="ARBA" id="ARBA00004141"/>
    </source>
</evidence>
<dbReference type="AlphaFoldDB" id="A0A9D4PLW1"/>
<keyword evidence="5 6" id="KW-0472">Membrane</keyword>
<gene>
    <name evidence="7" type="ORF">HPB52_018788</name>
</gene>
<comment type="subcellular location">
    <subcellularLocation>
        <location evidence="1">Membrane</location>
        <topology evidence="1">Multi-pass membrane protein</topology>
    </subcellularLocation>
</comment>
<evidence type="ECO:0000256" key="4">
    <source>
        <dbReference type="ARBA" id="ARBA00022989"/>
    </source>
</evidence>
<evidence type="ECO:0000256" key="2">
    <source>
        <dbReference type="ARBA" id="ARBA00022448"/>
    </source>
</evidence>
<accession>A0A9D4PLW1</accession>
<dbReference type="EMBL" id="JABSTV010001253">
    <property type="protein sequence ID" value="KAH7944375.1"/>
    <property type="molecule type" value="Genomic_DNA"/>
</dbReference>
<feature type="transmembrane region" description="Helical" evidence="6">
    <location>
        <begin position="50"/>
        <end position="72"/>
    </location>
</feature>
<dbReference type="InterPro" id="IPR052983">
    <property type="entry name" value="MFS_Riboflavin_Transporter"/>
</dbReference>
<proteinExistence type="predicted"/>
<keyword evidence="2" id="KW-0813">Transport</keyword>
<keyword evidence="8" id="KW-1185">Reference proteome</keyword>
<sequence>MLLGFLVQGLTYEWMVWTNTLPQLIVASACVGATYGSRSCLLAPALVKDFGITTLPVIIGGVFFCTGASLLLRPVLIERSKEGGRMIYREVEV</sequence>
<dbReference type="PANTHER" id="PTHR43385:SF1">
    <property type="entry name" value="RIBOFLAVIN TRANSPORTER RIBJ"/>
    <property type="match status" value="1"/>
</dbReference>
<keyword evidence="4 6" id="KW-1133">Transmembrane helix</keyword>
<evidence type="ECO:0000313" key="8">
    <source>
        <dbReference type="Proteomes" id="UP000821837"/>
    </source>
</evidence>
<keyword evidence="3 6" id="KW-0812">Transmembrane</keyword>
<reference evidence="7" key="2">
    <citation type="submission" date="2021-09" db="EMBL/GenBank/DDBJ databases">
        <authorList>
            <person name="Jia N."/>
            <person name="Wang J."/>
            <person name="Shi W."/>
            <person name="Du L."/>
            <person name="Sun Y."/>
            <person name="Zhan W."/>
            <person name="Jiang J."/>
            <person name="Wang Q."/>
            <person name="Zhang B."/>
            <person name="Ji P."/>
            <person name="Sakyi L.B."/>
            <person name="Cui X."/>
            <person name="Yuan T."/>
            <person name="Jiang B."/>
            <person name="Yang W."/>
            <person name="Lam T.T.-Y."/>
            <person name="Chang Q."/>
            <person name="Ding S."/>
            <person name="Wang X."/>
            <person name="Zhu J."/>
            <person name="Ruan X."/>
            <person name="Zhao L."/>
            <person name="Wei J."/>
            <person name="Que T."/>
            <person name="Du C."/>
            <person name="Cheng J."/>
            <person name="Dai P."/>
            <person name="Han X."/>
            <person name="Huang E."/>
            <person name="Gao Y."/>
            <person name="Liu J."/>
            <person name="Shao H."/>
            <person name="Ye R."/>
            <person name="Li L."/>
            <person name="Wei W."/>
            <person name="Wang X."/>
            <person name="Wang C."/>
            <person name="Huo Q."/>
            <person name="Li W."/>
            <person name="Guo W."/>
            <person name="Chen H."/>
            <person name="Chen S."/>
            <person name="Zhou L."/>
            <person name="Zhou L."/>
            <person name="Ni X."/>
            <person name="Tian J."/>
            <person name="Zhou Y."/>
            <person name="Sheng Y."/>
            <person name="Liu T."/>
            <person name="Pan Y."/>
            <person name="Xia L."/>
            <person name="Li J."/>
            <person name="Zhao F."/>
            <person name="Cao W."/>
        </authorList>
    </citation>
    <scope>NUCLEOTIDE SEQUENCE</scope>
    <source>
        <strain evidence="7">Rsan-2018</strain>
        <tissue evidence="7">Larvae</tissue>
    </source>
</reference>